<proteinExistence type="predicted"/>
<comment type="caution">
    <text evidence="2">The sequence shown here is derived from an EMBL/GenBank/DDBJ whole genome shotgun (WGS) entry which is preliminary data.</text>
</comment>
<sequence>MNVRTDSYPLWLLVFLVPAVVVGVANDSIVAASLTAVVLAALAYLYFNYPF</sequence>
<keyword evidence="1" id="KW-1133">Transmembrane helix</keyword>
<evidence type="ECO:0000313" key="2">
    <source>
        <dbReference type="EMBL" id="MFC7141421.1"/>
    </source>
</evidence>
<gene>
    <name evidence="2" type="ORF">ACFQMA_16475</name>
</gene>
<reference evidence="2 3" key="1">
    <citation type="journal article" date="2019" name="Int. J. Syst. Evol. Microbiol.">
        <title>The Global Catalogue of Microorganisms (GCM) 10K type strain sequencing project: providing services to taxonomists for standard genome sequencing and annotation.</title>
        <authorList>
            <consortium name="The Broad Institute Genomics Platform"/>
            <consortium name="The Broad Institute Genome Sequencing Center for Infectious Disease"/>
            <person name="Wu L."/>
            <person name="Ma J."/>
        </authorList>
    </citation>
    <scope>NUCLEOTIDE SEQUENCE [LARGE SCALE GENOMIC DNA]</scope>
    <source>
        <strain evidence="2 3">XZYJT29</strain>
    </source>
</reference>
<feature type="transmembrane region" description="Helical" evidence="1">
    <location>
        <begin position="7"/>
        <end position="25"/>
    </location>
</feature>
<protein>
    <submittedName>
        <fullName evidence="2">Uncharacterized protein</fullName>
    </submittedName>
</protein>
<dbReference type="Proteomes" id="UP001596432">
    <property type="component" value="Unassembled WGS sequence"/>
</dbReference>
<dbReference type="GeneID" id="78821734"/>
<evidence type="ECO:0000256" key="1">
    <source>
        <dbReference type="SAM" id="Phobius"/>
    </source>
</evidence>
<keyword evidence="3" id="KW-1185">Reference proteome</keyword>
<accession>A0ABD5Y3G5</accession>
<keyword evidence="1" id="KW-0812">Transmembrane</keyword>
<organism evidence="2 3">
    <name type="scientific">Halosimplex aquaticum</name>
    <dbReference type="NCBI Taxonomy" id="3026162"/>
    <lineage>
        <taxon>Archaea</taxon>
        <taxon>Methanobacteriati</taxon>
        <taxon>Methanobacteriota</taxon>
        <taxon>Stenosarchaea group</taxon>
        <taxon>Halobacteria</taxon>
        <taxon>Halobacteriales</taxon>
        <taxon>Haloarculaceae</taxon>
        <taxon>Halosimplex</taxon>
    </lineage>
</organism>
<dbReference type="AlphaFoldDB" id="A0ABD5Y3G5"/>
<keyword evidence="1" id="KW-0472">Membrane</keyword>
<dbReference type="RefSeq" id="WP_274322506.1">
    <property type="nucleotide sequence ID" value="NZ_CP118158.1"/>
</dbReference>
<name>A0ABD5Y3G5_9EURY</name>
<feature type="transmembrane region" description="Helical" evidence="1">
    <location>
        <begin position="31"/>
        <end position="49"/>
    </location>
</feature>
<dbReference type="EMBL" id="JBHTAS010000001">
    <property type="protein sequence ID" value="MFC7141421.1"/>
    <property type="molecule type" value="Genomic_DNA"/>
</dbReference>
<evidence type="ECO:0000313" key="3">
    <source>
        <dbReference type="Proteomes" id="UP001596432"/>
    </source>
</evidence>